<dbReference type="Proteomes" id="UP000321617">
    <property type="component" value="Unassembled WGS sequence"/>
</dbReference>
<dbReference type="AlphaFoldDB" id="A0A562URP2"/>
<sequence>MQVDTAAIRKTGDTHYPAVADEFQRVGDGIGGVQLDAALDDPGNAEVKQGESQAALNGFISCVALVMTTSADYLRDCGDVLVTMADEYDFLDGETAYGIERPSSGFDEPQEE</sequence>
<reference evidence="1 2" key="1">
    <citation type="journal article" date="2013" name="Stand. Genomic Sci.">
        <title>Genomic Encyclopedia of Type Strains, Phase I: The one thousand microbial genomes (KMG-I) project.</title>
        <authorList>
            <person name="Kyrpides N.C."/>
            <person name="Woyke T."/>
            <person name="Eisen J.A."/>
            <person name="Garrity G."/>
            <person name="Lilburn T.G."/>
            <person name="Beck B.J."/>
            <person name="Whitman W.B."/>
            <person name="Hugenholtz P."/>
            <person name="Klenk H.P."/>
        </authorList>
    </citation>
    <scope>NUCLEOTIDE SEQUENCE [LARGE SCALE GENOMIC DNA]</scope>
    <source>
        <strain evidence="1 2">DSM 45044</strain>
    </source>
</reference>
<evidence type="ECO:0008006" key="3">
    <source>
        <dbReference type="Google" id="ProtNLM"/>
    </source>
</evidence>
<name>A0A562URP2_9ACTN</name>
<protein>
    <recommendedName>
        <fullName evidence="3">Excreted virulence factor EspC (Type VII ESX diderm)</fullName>
    </recommendedName>
</protein>
<organism evidence="1 2">
    <name type="scientific">Stackebrandtia albiflava</name>
    <dbReference type="NCBI Taxonomy" id="406432"/>
    <lineage>
        <taxon>Bacteria</taxon>
        <taxon>Bacillati</taxon>
        <taxon>Actinomycetota</taxon>
        <taxon>Actinomycetes</taxon>
        <taxon>Glycomycetales</taxon>
        <taxon>Glycomycetaceae</taxon>
        <taxon>Stackebrandtia</taxon>
    </lineage>
</organism>
<evidence type="ECO:0000313" key="1">
    <source>
        <dbReference type="EMBL" id="TWJ08277.1"/>
    </source>
</evidence>
<comment type="caution">
    <text evidence="1">The sequence shown here is derived from an EMBL/GenBank/DDBJ whole genome shotgun (WGS) entry which is preliminary data.</text>
</comment>
<gene>
    <name evidence="1" type="ORF">LX16_4502</name>
</gene>
<dbReference type="EMBL" id="VLLL01000008">
    <property type="protein sequence ID" value="TWJ08277.1"/>
    <property type="molecule type" value="Genomic_DNA"/>
</dbReference>
<accession>A0A562URP2</accession>
<evidence type="ECO:0000313" key="2">
    <source>
        <dbReference type="Proteomes" id="UP000321617"/>
    </source>
</evidence>
<proteinExistence type="predicted"/>
<keyword evidence="2" id="KW-1185">Reference proteome</keyword>